<sequence length="134" mass="15501">MHNFTIIVILACTFVSALAVGDLTPEQRQRFFNFQNECMQETGATDDMILKAFRGELTDSPLFKDHLVCLGLKSGVVDKEGNYHKEVLKKEIMMFTDDGDKLDKLLDRCYEKHDTQQETAFKMMQCIFKEHFGH</sequence>
<dbReference type="GO" id="GO:0005615">
    <property type="term" value="C:extracellular space"/>
    <property type="evidence" value="ECO:0007669"/>
    <property type="project" value="TreeGrafter"/>
</dbReference>
<comment type="caution">
    <text evidence="6">The sequence shown here is derived from an EMBL/GenBank/DDBJ whole genome shotgun (WGS) entry which is preliminary data.</text>
</comment>
<protein>
    <submittedName>
        <fullName evidence="6">Uncharacterized protein</fullName>
    </submittedName>
</protein>
<evidence type="ECO:0000256" key="5">
    <source>
        <dbReference type="SAM" id="SignalP"/>
    </source>
</evidence>
<dbReference type="SUPFAM" id="SSF47565">
    <property type="entry name" value="Insect pheromone/odorant-binding proteins"/>
    <property type="match status" value="1"/>
</dbReference>
<evidence type="ECO:0000256" key="1">
    <source>
        <dbReference type="ARBA" id="ARBA00004613"/>
    </source>
</evidence>
<dbReference type="GO" id="GO:0005549">
    <property type="term" value="F:odorant binding"/>
    <property type="evidence" value="ECO:0007669"/>
    <property type="project" value="InterPro"/>
</dbReference>
<dbReference type="AlphaFoldDB" id="A0A834IZB9"/>
<evidence type="ECO:0000256" key="3">
    <source>
        <dbReference type="ARBA" id="ARBA00022525"/>
    </source>
</evidence>
<dbReference type="Gene3D" id="1.10.238.20">
    <property type="entry name" value="Pheromone/general odorant binding protein domain"/>
    <property type="match status" value="1"/>
</dbReference>
<feature type="chain" id="PRO_5032715818" evidence="5">
    <location>
        <begin position="20"/>
        <end position="134"/>
    </location>
</feature>
<dbReference type="SMART" id="SM00708">
    <property type="entry name" value="PhBP"/>
    <property type="match status" value="1"/>
</dbReference>
<dbReference type="PANTHER" id="PTHR11857">
    <property type="entry name" value="ODORANT BINDING PROTEIN-RELATED"/>
    <property type="match status" value="1"/>
</dbReference>
<evidence type="ECO:0000256" key="4">
    <source>
        <dbReference type="ARBA" id="ARBA00022729"/>
    </source>
</evidence>
<reference evidence="6" key="1">
    <citation type="submission" date="2020-08" db="EMBL/GenBank/DDBJ databases">
        <title>Genome sequencing and assembly of the red palm weevil Rhynchophorus ferrugineus.</title>
        <authorList>
            <person name="Dias G.B."/>
            <person name="Bergman C.M."/>
            <person name="Manee M."/>
        </authorList>
    </citation>
    <scope>NUCLEOTIDE SEQUENCE</scope>
    <source>
        <strain evidence="6">AA-2017</strain>
        <tissue evidence="6">Whole larva</tissue>
    </source>
</reference>
<accession>A0A834IZB9</accession>
<dbReference type="Proteomes" id="UP000625711">
    <property type="component" value="Unassembled WGS sequence"/>
</dbReference>
<dbReference type="PANTHER" id="PTHR11857:SF43">
    <property type="entry name" value="GEO07291P1-RELATED"/>
    <property type="match status" value="1"/>
</dbReference>
<name>A0A834IZB9_RHYFE</name>
<keyword evidence="4 5" id="KW-0732">Signal</keyword>
<dbReference type="Pfam" id="PF01395">
    <property type="entry name" value="PBP_GOBP"/>
    <property type="match status" value="1"/>
</dbReference>
<comment type="similarity">
    <text evidence="2">Belongs to the PBP/GOBP family.</text>
</comment>
<dbReference type="CDD" id="cd23992">
    <property type="entry name" value="PBP_GOBP"/>
    <property type="match status" value="1"/>
</dbReference>
<feature type="signal peptide" evidence="5">
    <location>
        <begin position="1"/>
        <end position="19"/>
    </location>
</feature>
<dbReference type="EMBL" id="JAACXV010000021">
    <property type="protein sequence ID" value="KAF7286793.1"/>
    <property type="molecule type" value="Genomic_DNA"/>
</dbReference>
<proteinExistence type="inferred from homology"/>
<dbReference type="InterPro" id="IPR006170">
    <property type="entry name" value="PBP/GOBP"/>
</dbReference>
<gene>
    <name evidence="6" type="ORF">GWI33_004198</name>
</gene>
<dbReference type="InterPro" id="IPR036728">
    <property type="entry name" value="PBP_GOBP_sf"/>
</dbReference>
<evidence type="ECO:0000313" key="7">
    <source>
        <dbReference type="Proteomes" id="UP000625711"/>
    </source>
</evidence>
<keyword evidence="3" id="KW-0964">Secreted</keyword>
<evidence type="ECO:0000313" key="6">
    <source>
        <dbReference type="EMBL" id="KAF7286793.1"/>
    </source>
</evidence>
<organism evidence="6 7">
    <name type="scientific">Rhynchophorus ferrugineus</name>
    <name type="common">Red palm weevil</name>
    <name type="synonym">Curculio ferrugineus</name>
    <dbReference type="NCBI Taxonomy" id="354439"/>
    <lineage>
        <taxon>Eukaryota</taxon>
        <taxon>Metazoa</taxon>
        <taxon>Ecdysozoa</taxon>
        <taxon>Arthropoda</taxon>
        <taxon>Hexapoda</taxon>
        <taxon>Insecta</taxon>
        <taxon>Pterygota</taxon>
        <taxon>Neoptera</taxon>
        <taxon>Endopterygota</taxon>
        <taxon>Coleoptera</taxon>
        <taxon>Polyphaga</taxon>
        <taxon>Cucujiformia</taxon>
        <taxon>Curculionidae</taxon>
        <taxon>Dryophthorinae</taxon>
        <taxon>Rhynchophorus</taxon>
    </lineage>
</organism>
<dbReference type="OrthoDB" id="6693014at2759"/>
<comment type="subcellular location">
    <subcellularLocation>
        <location evidence="1">Secreted</location>
    </subcellularLocation>
</comment>
<dbReference type="GO" id="GO:0007608">
    <property type="term" value="P:sensory perception of smell"/>
    <property type="evidence" value="ECO:0007669"/>
    <property type="project" value="TreeGrafter"/>
</dbReference>
<evidence type="ECO:0000256" key="2">
    <source>
        <dbReference type="ARBA" id="ARBA00008098"/>
    </source>
</evidence>
<keyword evidence="7" id="KW-1185">Reference proteome</keyword>